<dbReference type="Gene3D" id="3.40.630.30">
    <property type="match status" value="1"/>
</dbReference>
<keyword evidence="2" id="KW-0012">Acyltransferase</keyword>
<dbReference type="RefSeq" id="WP_202993168.1">
    <property type="nucleotide sequence ID" value="NZ_JAENHO010000005.1"/>
</dbReference>
<organism evidence="4 5">
    <name type="scientific">Paractinoplanes lichenicola</name>
    <dbReference type="NCBI Taxonomy" id="2802976"/>
    <lineage>
        <taxon>Bacteria</taxon>
        <taxon>Bacillati</taxon>
        <taxon>Actinomycetota</taxon>
        <taxon>Actinomycetes</taxon>
        <taxon>Micromonosporales</taxon>
        <taxon>Micromonosporaceae</taxon>
        <taxon>Paractinoplanes</taxon>
    </lineage>
</organism>
<dbReference type="InterPro" id="IPR050832">
    <property type="entry name" value="Bact_Acetyltransf"/>
</dbReference>
<protein>
    <submittedName>
        <fullName evidence="4">GNAT family N-acetyltransferase</fullName>
    </submittedName>
</protein>
<dbReference type="Pfam" id="PF00583">
    <property type="entry name" value="Acetyltransf_1"/>
    <property type="match status" value="1"/>
</dbReference>
<proteinExistence type="predicted"/>
<dbReference type="Proteomes" id="UP000598996">
    <property type="component" value="Unassembled WGS sequence"/>
</dbReference>
<dbReference type="PANTHER" id="PTHR43877">
    <property type="entry name" value="AMINOALKYLPHOSPHONATE N-ACETYLTRANSFERASE-RELATED-RELATED"/>
    <property type="match status" value="1"/>
</dbReference>
<dbReference type="PROSITE" id="PS51186">
    <property type="entry name" value="GNAT"/>
    <property type="match status" value="1"/>
</dbReference>
<comment type="caution">
    <text evidence="4">The sequence shown here is derived from an EMBL/GenBank/DDBJ whole genome shotgun (WGS) entry which is preliminary data.</text>
</comment>
<keyword evidence="5" id="KW-1185">Reference proteome</keyword>
<accession>A0ABS1VRA3</accession>
<dbReference type="InterPro" id="IPR000182">
    <property type="entry name" value="GNAT_dom"/>
</dbReference>
<evidence type="ECO:0000313" key="4">
    <source>
        <dbReference type="EMBL" id="MBL7256664.1"/>
    </source>
</evidence>
<evidence type="ECO:0000259" key="3">
    <source>
        <dbReference type="PROSITE" id="PS51186"/>
    </source>
</evidence>
<keyword evidence="1" id="KW-0808">Transferase</keyword>
<evidence type="ECO:0000256" key="1">
    <source>
        <dbReference type="ARBA" id="ARBA00022679"/>
    </source>
</evidence>
<reference evidence="4 5" key="1">
    <citation type="submission" date="2021-01" db="EMBL/GenBank/DDBJ databases">
        <title>Actinoplanes sp. nov. LDG1-01 isolated from lichen.</title>
        <authorList>
            <person name="Saeng-In P."/>
            <person name="Phongsopitanun W."/>
            <person name="Kanchanasin P."/>
            <person name="Yuki M."/>
            <person name="Kudo T."/>
            <person name="Ohkuma M."/>
            <person name="Tanasupawat S."/>
        </authorList>
    </citation>
    <scope>NUCLEOTIDE SEQUENCE [LARGE SCALE GENOMIC DNA]</scope>
    <source>
        <strain evidence="4 5">LDG1-01</strain>
    </source>
</reference>
<gene>
    <name evidence="4" type="ORF">JKJ07_20415</name>
</gene>
<dbReference type="EMBL" id="JAENHO010000005">
    <property type="protein sequence ID" value="MBL7256664.1"/>
    <property type="molecule type" value="Genomic_DNA"/>
</dbReference>
<sequence length="291" mass="31037">MTSTGETTWTELTGLPPELLALAERCYAADGGMPLATDPAFLGRRWASAFGLRAGDGSLLAAGAVRPGPFFTGLVDPDARGRGLGAEVLDRGLALAAAAATGGGVVTVESETMTDDAAELFESRGLRQTFAEDVMRIDDLDLPPVDWPAGVTVTAWDGPDVARRFHATYHESFRDRPGFPGDPADEWIAENEEDDDFLPGCSLLVTLPDLGDAGFVVAARGWIVQAGVAPFARRRGLAAALITESLNRMRSAGKADHAWLTVNINNPGAAALYRRLGFEERGLRARYQRPV</sequence>
<evidence type="ECO:0000256" key="2">
    <source>
        <dbReference type="ARBA" id="ARBA00023315"/>
    </source>
</evidence>
<evidence type="ECO:0000313" key="5">
    <source>
        <dbReference type="Proteomes" id="UP000598996"/>
    </source>
</evidence>
<feature type="domain" description="N-acetyltransferase" evidence="3">
    <location>
        <begin position="135"/>
        <end position="291"/>
    </location>
</feature>
<name>A0ABS1VRA3_9ACTN</name>
<dbReference type="SUPFAM" id="SSF55729">
    <property type="entry name" value="Acyl-CoA N-acyltransferases (Nat)"/>
    <property type="match status" value="2"/>
</dbReference>
<dbReference type="InterPro" id="IPR016181">
    <property type="entry name" value="Acyl_CoA_acyltransferase"/>
</dbReference>